<reference evidence="1 2" key="1">
    <citation type="submission" date="2021-07" db="EMBL/GenBank/DDBJ databases">
        <title>Paenibacillus radiodurans sp. nov., isolated from the southeastern edge of Tengger Desert.</title>
        <authorList>
            <person name="Zhang G."/>
        </authorList>
    </citation>
    <scope>NUCLEOTIDE SEQUENCE [LARGE SCALE GENOMIC DNA]</scope>
    <source>
        <strain evidence="1 2">DT7-4</strain>
    </source>
</reference>
<comment type="caution">
    <text evidence="1">The sequence shown here is derived from an EMBL/GenBank/DDBJ whole genome shotgun (WGS) entry which is preliminary data.</text>
</comment>
<dbReference type="Gene3D" id="1.20.120.330">
    <property type="entry name" value="Nucleotidyltransferases domain 2"/>
    <property type="match status" value="1"/>
</dbReference>
<dbReference type="Gene3D" id="3.30.460.10">
    <property type="entry name" value="Beta Polymerase, domain 2"/>
    <property type="match status" value="1"/>
</dbReference>
<organism evidence="1 2">
    <name type="scientific">Paenibacillus oenotherae</name>
    <dbReference type="NCBI Taxonomy" id="1435645"/>
    <lineage>
        <taxon>Bacteria</taxon>
        <taxon>Bacillati</taxon>
        <taxon>Bacillota</taxon>
        <taxon>Bacilli</taxon>
        <taxon>Bacillales</taxon>
        <taxon>Paenibacillaceae</taxon>
        <taxon>Paenibacillus</taxon>
    </lineage>
</organism>
<dbReference type="EMBL" id="JAHZIJ010000007">
    <property type="protein sequence ID" value="MBW7475482.1"/>
    <property type="molecule type" value="Genomic_DNA"/>
</dbReference>
<protein>
    <submittedName>
        <fullName evidence="1">Aminoglycoside 6-adenylyltransferase</fullName>
    </submittedName>
</protein>
<dbReference type="SUPFAM" id="SSF81631">
    <property type="entry name" value="PAP/OAS1 substrate-binding domain"/>
    <property type="match status" value="1"/>
</dbReference>
<proteinExistence type="predicted"/>
<dbReference type="Proteomes" id="UP000812277">
    <property type="component" value="Unassembled WGS sequence"/>
</dbReference>
<dbReference type="InterPro" id="IPR043519">
    <property type="entry name" value="NT_sf"/>
</dbReference>
<gene>
    <name evidence="1" type="ORF">K0T92_12045</name>
</gene>
<keyword evidence="2" id="KW-1185">Reference proteome</keyword>
<evidence type="ECO:0000313" key="2">
    <source>
        <dbReference type="Proteomes" id="UP000812277"/>
    </source>
</evidence>
<name>A0ABS7D7H7_9BACL</name>
<sequence length="290" mass="34305">MRSEDEMMHLILNTANNDERIRAAVMNGSRVNPCVKKDIFQDYDIVYFVRDMSSFTSDHSWVDRFGERIMMQMPEAKVLPAPDGRGHFIYLMQFTDGNRMDLTLIPVEKKDELMKPDSLSVVLADKDGLLGVLPPATDRDYHIGIPSEQQFQDICNEFWWISMNISKGLWREELTYAMFMYEQVNRNALIQMMEWHIGIRTDFALSAGKFGKHMKDYLGQDEWDQFLATYPAADYERIWDSLFLMCDLFRRIALYVADHFQYEYSFEDDKRVRAHLSHVRRLPKDAREIY</sequence>
<accession>A0ABS7D7H7</accession>
<dbReference type="SUPFAM" id="SSF81301">
    <property type="entry name" value="Nucleotidyltransferase"/>
    <property type="match status" value="1"/>
</dbReference>
<evidence type="ECO:0000313" key="1">
    <source>
        <dbReference type="EMBL" id="MBW7475482.1"/>
    </source>
</evidence>
<dbReference type="RefSeq" id="WP_219872723.1">
    <property type="nucleotide sequence ID" value="NZ_JAHZIJ010000007.1"/>
</dbReference>
<dbReference type="Pfam" id="PF04439">
    <property type="entry name" value="Adenyl_transf"/>
    <property type="match status" value="1"/>
</dbReference>
<dbReference type="InterPro" id="IPR007530">
    <property type="entry name" value="Aminoglycoside_adenylylTfrase"/>
</dbReference>
<dbReference type="PIRSF" id="PIRSF000812">
    <property type="entry name" value="AAD"/>
    <property type="match status" value="1"/>
</dbReference>